<dbReference type="RefSeq" id="WP_131907210.1">
    <property type="nucleotide sequence ID" value="NZ_BAAAFU010000007.1"/>
</dbReference>
<dbReference type="EMBL" id="SMFQ01000005">
    <property type="protein sequence ID" value="TCJ82701.1"/>
    <property type="molecule type" value="Genomic_DNA"/>
</dbReference>
<keyword evidence="7" id="KW-0223">Dioxygenase</keyword>
<dbReference type="OrthoDB" id="9790889at2"/>
<dbReference type="PANTHER" id="PTHR30096">
    <property type="entry name" value="4,5-DOPA DIOXYGENASE EXTRADIOL-LIKE PROTEIN"/>
    <property type="match status" value="1"/>
</dbReference>
<evidence type="ECO:0000256" key="4">
    <source>
        <dbReference type="ARBA" id="ARBA00022833"/>
    </source>
</evidence>
<comment type="caution">
    <text evidence="7">The sequence shown here is derived from an EMBL/GenBank/DDBJ whole genome shotgun (WGS) entry which is preliminary data.</text>
</comment>
<feature type="domain" description="Extradiol ring-cleavage dioxygenase class III enzyme subunit B" evidence="6">
    <location>
        <begin position="16"/>
        <end position="239"/>
    </location>
</feature>
<dbReference type="PIRSF" id="PIRSF006157">
    <property type="entry name" value="Doxgns_DODA"/>
    <property type="match status" value="1"/>
</dbReference>
<keyword evidence="4" id="KW-0862">Zinc</keyword>
<dbReference type="Proteomes" id="UP000294887">
    <property type="component" value="Unassembled WGS sequence"/>
</dbReference>
<protein>
    <submittedName>
        <fullName evidence="7">4,5-DOPA dioxygenase extradiol</fullName>
    </submittedName>
</protein>
<dbReference type="GO" id="GO:0016702">
    <property type="term" value="F:oxidoreductase activity, acting on single donors with incorporation of molecular oxygen, incorporation of two atoms of oxygen"/>
    <property type="evidence" value="ECO:0007669"/>
    <property type="project" value="UniProtKB-ARBA"/>
</dbReference>
<dbReference type="GO" id="GO:0008270">
    <property type="term" value="F:zinc ion binding"/>
    <property type="evidence" value="ECO:0007669"/>
    <property type="project" value="InterPro"/>
</dbReference>
<accession>A0A4R1EXJ9</accession>
<dbReference type="Pfam" id="PF02900">
    <property type="entry name" value="LigB"/>
    <property type="match status" value="1"/>
</dbReference>
<evidence type="ECO:0000256" key="3">
    <source>
        <dbReference type="ARBA" id="ARBA00022723"/>
    </source>
</evidence>
<name>A0A4R1EXJ9_9GAMM</name>
<sequence length="267" mass="29912">MNQTALNKNKPFPTLFVGHGSPMISIQDNRYTKAWKDIGDRLPKPSAILMVSAHWYEPKTAVTVSTSPKTIHDFYGFPDELYQIQYPAPGDQALAERVKELLSPISVHQDDNWGLDHGAWSVLKHMYPNADIPVVQISINSNQPAQFHYELGRKLQQLRHENVMIIGSGNIVHNLRHYTGDNATQTQHDWAIRFEDKVKDLLVSKDHKSLIEYKNLGPDAALSIPTPEHYLPLLYVLGASLPDESISIPIDGVESGSISMLAVEMGD</sequence>
<reference evidence="7 8" key="1">
    <citation type="submission" date="2019-03" db="EMBL/GenBank/DDBJ databases">
        <title>Genomic Encyclopedia of Type Strains, Phase IV (KMG-IV): sequencing the most valuable type-strain genomes for metagenomic binning, comparative biology and taxonomic classification.</title>
        <authorList>
            <person name="Goeker M."/>
        </authorList>
    </citation>
    <scope>NUCLEOTIDE SEQUENCE [LARGE SCALE GENOMIC DNA]</scope>
    <source>
        <strain evidence="7 8">DSM 24830</strain>
    </source>
</reference>
<keyword evidence="3" id="KW-0479">Metal-binding</keyword>
<dbReference type="SUPFAM" id="SSF53213">
    <property type="entry name" value="LigB-like"/>
    <property type="match status" value="1"/>
</dbReference>
<comment type="cofactor">
    <cofactor evidence="1">
        <name>Zn(2+)</name>
        <dbReference type="ChEBI" id="CHEBI:29105"/>
    </cofactor>
</comment>
<evidence type="ECO:0000256" key="1">
    <source>
        <dbReference type="ARBA" id="ARBA00001947"/>
    </source>
</evidence>
<proteinExistence type="inferred from homology"/>
<dbReference type="Gene3D" id="3.40.830.10">
    <property type="entry name" value="LigB-like"/>
    <property type="match status" value="1"/>
</dbReference>
<dbReference type="InterPro" id="IPR004183">
    <property type="entry name" value="Xdiol_dOase_suB"/>
</dbReference>
<evidence type="ECO:0000313" key="8">
    <source>
        <dbReference type="Proteomes" id="UP000294887"/>
    </source>
</evidence>
<dbReference type="PANTHER" id="PTHR30096:SF0">
    <property type="entry name" value="4,5-DOPA DIOXYGENASE EXTRADIOL-LIKE PROTEIN"/>
    <property type="match status" value="1"/>
</dbReference>
<evidence type="ECO:0000256" key="5">
    <source>
        <dbReference type="ARBA" id="ARBA00023002"/>
    </source>
</evidence>
<dbReference type="CDD" id="cd07363">
    <property type="entry name" value="45_DOPA_Dioxygenase"/>
    <property type="match status" value="1"/>
</dbReference>
<dbReference type="NCBIfam" id="NF007914">
    <property type="entry name" value="PRK10628.1"/>
    <property type="match status" value="1"/>
</dbReference>
<evidence type="ECO:0000313" key="7">
    <source>
        <dbReference type="EMBL" id="TCJ82701.1"/>
    </source>
</evidence>
<keyword evidence="8" id="KW-1185">Reference proteome</keyword>
<dbReference type="GO" id="GO:0008198">
    <property type="term" value="F:ferrous iron binding"/>
    <property type="evidence" value="ECO:0007669"/>
    <property type="project" value="InterPro"/>
</dbReference>
<organism evidence="7 8">
    <name type="scientific">Cocleimonas flava</name>
    <dbReference type="NCBI Taxonomy" id="634765"/>
    <lineage>
        <taxon>Bacteria</taxon>
        <taxon>Pseudomonadati</taxon>
        <taxon>Pseudomonadota</taxon>
        <taxon>Gammaproteobacteria</taxon>
        <taxon>Thiotrichales</taxon>
        <taxon>Thiotrichaceae</taxon>
        <taxon>Cocleimonas</taxon>
    </lineage>
</organism>
<keyword evidence="5" id="KW-0560">Oxidoreductase</keyword>
<dbReference type="InterPro" id="IPR014436">
    <property type="entry name" value="Extradiol_dOase_DODA"/>
</dbReference>
<comment type="similarity">
    <text evidence="2">Belongs to the DODA-type extradiol aromatic ring-opening dioxygenase family.</text>
</comment>
<evidence type="ECO:0000259" key="6">
    <source>
        <dbReference type="Pfam" id="PF02900"/>
    </source>
</evidence>
<gene>
    <name evidence="7" type="ORF">EV695_3433</name>
</gene>
<evidence type="ECO:0000256" key="2">
    <source>
        <dbReference type="ARBA" id="ARBA00007581"/>
    </source>
</evidence>
<dbReference type="AlphaFoldDB" id="A0A4R1EXJ9"/>